<keyword evidence="3" id="KW-1185">Reference proteome</keyword>
<dbReference type="EMBL" id="VCMV01000079">
    <property type="protein sequence ID" value="KAB0264163.1"/>
    <property type="molecule type" value="Genomic_DNA"/>
</dbReference>
<dbReference type="InterPro" id="IPR013217">
    <property type="entry name" value="Methyltransf_12"/>
</dbReference>
<dbReference type="GO" id="GO:0032259">
    <property type="term" value="P:methylation"/>
    <property type="evidence" value="ECO:0007669"/>
    <property type="project" value="UniProtKB-KW"/>
</dbReference>
<dbReference type="OrthoDB" id="9788660at2"/>
<dbReference type="Proteomes" id="UP000325684">
    <property type="component" value="Unassembled WGS sequence"/>
</dbReference>
<dbReference type="SUPFAM" id="SSF53335">
    <property type="entry name" value="S-adenosyl-L-methionine-dependent methyltransferases"/>
    <property type="match status" value="1"/>
</dbReference>
<dbReference type="GO" id="GO:0008168">
    <property type="term" value="F:methyltransferase activity"/>
    <property type="evidence" value="ECO:0007669"/>
    <property type="project" value="UniProtKB-KW"/>
</dbReference>
<evidence type="ECO:0000259" key="1">
    <source>
        <dbReference type="Pfam" id="PF08242"/>
    </source>
</evidence>
<dbReference type="Pfam" id="PF08242">
    <property type="entry name" value="Methyltransf_12"/>
    <property type="match status" value="1"/>
</dbReference>
<feature type="domain" description="Methyltransferase type 12" evidence="1">
    <location>
        <begin position="47"/>
        <end position="142"/>
    </location>
</feature>
<evidence type="ECO:0000313" key="3">
    <source>
        <dbReference type="Proteomes" id="UP000325684"/>
    </source>
</evidence>
<dbReference type="PANTHER" id="PTHR12843:SF5">
    <property type="entry name" value="EEF1A LYSINE METHYLTRANSFERASE 2"/>
    <property type="match status" value="1"/>
</dbReference>
<accession>A0A5N3P362</accession>
<dbReference type="RefSeq" id="WP_150949938.1">
    <property type="nucleotide sequence ID" value="NZ_VCMV01000079.1"/>
</dbReference>
<proteinExistence type="predicted"/>
<organism evidence="2 3">
    <name type="scientific">Microvirga brassicacearum</name>
    <dbReference type="NCBI Taxonomy" id="2580413"/>
    <lineage>
        <taxon>Bacteria</taxon>
        <taxon>Pseudomonadati</taxon>
        <taxon>Pseudomonadota</taxon>
        <taxon>Alphaproteobacteria</taxon>
        <taxon>Hyphomicrobiales</taxon>
        <taxon>Methylobacteriaceae</taxon>
        <taxon>Microvirga</taxon>
    </lineage>
</organism>
<keyword evidence="2" id="KW-0808">Transferase</keyword>
<reference evidence="2 3" key="1">
    <citation type="journal article" date="2019" name="Microorganisms">
        <title>Genome Insights into the Novel Species Microvirga brassicacearum, a Rapeseed Endophyte with Biotechnological Potential.</title>
        <authorList>
            <person name="Jimenez-Gomez A."/>
            <person name="Saati-Santamaria Z."/>
            <person name="Igual J.M."/>
            <person name="Rivas R."/>
            <person name="Mateos P.F."/>
            <person name="Garcia-Fraile P."/>
        </authorList>
    </citation>
    <scope>NUCLEOTIDE SEQUENCE [LARGE SCALE GENOMIC DNA]</scope>
    <source>
        <strain evidence="2 3">CDVBN77</strain>
    </source>
</reference>
<name>A0A5N3P362_9HYPH</name>
<dbReference type="Gene3D" id="3.40.50.150">
    <property type="entry name" value="Vaccinia Virus protein VP39"/>
    <property type="match status" value="1"/>
</dbReference>
<dbReference type="AlphaFoldDB" id="A0A5N3P362"/>
<evidence type="ECO:0000313" key="2">
    <source>
        <dbReference type="EMBL" id="KAB0264163.1"/>
    </source>
</evidence>
<dbReference type="PANTHER" id="PTHR12843">
    <property type="entry name" value="PROTEIN-LYSINE N-METHYLTRANSFERASE METTL10"/>
    <property type="match status" value="1"/>
</dbReference>
<protein>
    <submittedName>
        <fullName evidence="2">Class I SAM-dependent methyltransferase</fullName>
    </submittedName>
</protein>
<comment type="caution">
    <text evidence="2">The sequence shown here is derived from an EMBL/GenBank/DDBJ whole genome shotgun (WGS) entry which is preliminary data.</text>
</comment>
<dbReference type="CDD" id="cd02440">
    <property type="entry name" value="AdoMet_MTases"/>
    <property type="match status" value="1"/>
</dbReference>
<keyword evidence="2" id="KW-0489">Methyltransferase</keyword>
<sequence>MSDSRQAHWENIFATKPDEAVSWFEPVPETSLRLIRSCELSSSASIIDVGAGTSRLPDALLAEGFSNITVLDISAAALARTKDRLGHRADVLRFVVADITKWQPKLAVDLWHDRAMLHFLTEEAERMTYANAVRHAVKPGGFVVISGFAPSGPERCSGLPVLRASQNSIAGLLGPDFDLIEAFEEEHRTPQGGRQLFVFTRFQRRG</sequence>
<dbReference type="InterPro" id="IPR029063">
    <property type="entry name" value="SAM-dependent_MTases_sf"/>
</dbReference>
<gene>
    <name evidence="2" type="ORF">FEZ63_24285</name>
</gene>